<dbReference type="InterPro" id="IPR009030">
    <property type="entry name" value="Growth_fac_rcpt_cys_sf"/>
</dbReference>
<name>A7RT96_NEMVE</name>
<feature type="disulfide bond" evidence="6">
    <location>
        <begin position="133"/>
        <end position="142"/>
    </location>
</feature>
<dbReference type="InterPro" id="IPR002049">
    <property type="entry name" value="LE_dom"/>
</dbReference>
<dbReference type="SUPFAM" id="SSF57184">
    <property type="entry name" value="Growth factor receptor domain"/>
    <property type="match status" value="1"/>
</dbReference>
<keyword evidence="4" id="KW-0106">Calcium</keyword>
<dbReference type="PROSITE" id="PS01248">
    <property type="entry name" value="EGF_LAM_1"/>
    <property type="match status" value="1"/>
</dbReference>
<protein>
    <recommendedName>
        <fullName evidence="7">EGF-like domain-containing protein</fullName>
    </recommendedName>
</protein>
<dbReference type="EMBL" id="DS469536">
    <property type="protein sequence ID" value="EDO45427.1"/>
    <property type="molecule type" value="Genomic_DNA"/>
</dbReference>
<accession>A7RT96</accession>
<dbReference type="InterPro" id="IPR021852">
    <property type="entry name" value="DUF3456"/>
</dbReference>
<dbReference type="Pfam" id="PF00053">
    <property type="entry name" value="EGF_laminin"/>
    <property type="match status" value="1"/>
</dbReference>
<dbReference type="AlphaFoldDB" id="A7RT96"/>
<dbReference type="PROSITE" id="PS00022">
    <property type="entry name" value="EGF_1"/>
    <property type="match status" value="1"/>
</dbReference>
<feature type="domain" description="EGF-like" evidence="7">
    <location>
        <begin position="103"/>
        <end position="143"/>
    </location>
</feature>
<dbReference type="STRING" id="45351.A7RT96"/>
<evidence type="ECO:0000256" key="3">
    <source>
        <dbReference type="ARBA" id="ARBA00022536"/>
    </source>
</evidence>
<dbReference type="SMART" id="SM00181">
    <property type="entry name" value="EGF"/>
    <property type="match status" value="2"/>
</dbReference>
<dbReference type="GO" id="GO:0005509">
    <property type="term" value="F:calcium ion binding"/>
    <property type="evidence" value="ECO:0007669"/>
    <property type="project" value="InterPro"/>
</dbReference>
<dbReference type="HOGENOM" id="CLU_038974_0_1_1"/>
<evidence type="ECO:0000256" key="2">
    <source>
        <dbReference type="ARBA" id="ARBA00006373"/>
    </source>
</evidence>
<dbReference type="InterPro" id="IPR006212">
    <property type="entry name" value="Furin_repeat"/>
</dbReference>
<comment type="caution">
    <text evidence="6">Lacks conserved residue(s) required for the propagation of feature annotation.</text>
</comment>
<dbReference type="PROSITE" id="PS50026">
    <property type="entry name" value="EGF_3"/>
    <property type="match status" value="1"/>
</dbReference>
<gene>
    <name evidence="8" type="ORF">NEMVEDRAFT_v1g92522</name>
</gene>
<evidence type="ECO:0000313" key="8">
    <source>
        <dbReference type="EMBL" id="EDO45427.1"/>
    </source>
</evidence>
<dbReference type="Gene3D" id="2.10.220.10">
    <property type="entry name" value="Hormone Receptor, Insulin-like Growth Factor Receptor 1, Chain A, domain 2"/>
    <property type="match status" value="1"/>
</dbReference>
<comment type="similarity">
    <text evidence="1">Belongs to the CRELD family.</text>
</comment>
<reference evidence="8 9" key="1">
    <citation type="journal article" date="2007" name="Science">
        <title>Sea anemone genome reveals ancestral eumetazoan gene repertoire and genomic organization.</title>
        <authorList>
            <person name="Putnam N.H."/>
            <person name="Srivastava M."/>
            <person name="Hellsten U."/>
            <person name="Dirks B."/>
            <person name="Chapman J."/>
            <person name="Salamov A."/>
            <person name="Terry A."/>
            <person name="Shapiro H."/>
            <person name="Lindquist E."/>
            <person name="Kapitonov V.V."/>
            <person name="Jurka J."/>
            <person name="Genikhovich G."/>
            <person name="Grigoriev I.V."/>
            <person name="Lucas S.M."/>
            <person name="Steele R.E."/>
            <person name="Finnerty J.R."/>
            <person name="Technau U."/>
            <person name="Martindale M.Q."/>
            <person name="Rokhsar D.S."/>
        </authorList>
    </citation>
    <scope>NUCLEOTIDE SEQUENCE [LARGE SCALE GENOMIC DNA]</scope>
    <source>
        <strain evidence="9">CH2 X CH6</strain>
    </source>
</reference>
<organism evidence="8 9">
    <name type="scientific">Nematostella vectensis</name>
    <name type="common">Starlet sea anemone</name>
    <dbReference type="NCBI Taxonomy" id="45351"/>
    <lineage>
        <taxon>Eukaryota</taxon>
        <taxon>Metazoa</taxon>
        <taxon>Cnidaria</taxon>
        <taxon>Anthozoa</taxon>
        <taxon>Hexacorallia</taxon>
        <taxon>Actiniaria</taxon>
        <taxon>Edwardsiidae</taxon>
        <taxon>Nematostella</taxon>
    </lineage>
</organism>
<evidence type="ECO:0000313" key="9">
    <source>
        <dbReference type="Proteomes" id="UP000001593"/>
    </source>
</evidence>
<evidence type="ECO:0000256" key="1">
    <source>
        <dbReference type="ARBA" id="ARBA00005897"/>
    </source>
</evidence>
<dbReference type="InterPro" id="IPR000742">
    <property type="entry name" value="EGF"/>
</dbReference>
<dbReference type="Proteomes" id="UP000001593">
    <property type="component" value="Unassembled WGS sequence"/>
</dbReference>
<dbReference type="InterPro" id="IPR018097">
    <property type="entry name" value="EGF_Ca-bd_CS"/>
</dbReference>
<dbReference type="SMART" id="SM00261">
    <property type="entry name" value="FU"/>
    <property type="match status" value="2"/>
</dbReference>
<dbReference type="PROSITE" id="PS01187">
    <property type="entry name" value="EGF_CA"/>
    <property type="match status" value="1"/>
</dbReference>
<evidence type="ECO:0000256" key="6">
    <source>
        <dbReference type="PROSITE-ProRule" id="PRU00076"/>
    </source>
</evidence>
<keyword evidence="5 6" id="KW-1015">Disulfide bond</keyword>
<evidence type="ECO:0000256" key="5">
    <source>
        <dbReference type="ARBA" id="ARBA00023157"/>
    </source>
</evidence>
<dbReference type="Gene3D" id="2.10.25.10">
    <property type="entry name" value="Laminin"/>
    <property type="match status" value="1"/>
</dbReference>
<keyword evidence="9" id="KW-1185">Reference proteome</keyword>
<dbReference type="Pfam" id="PF11938">
    <property type="entry name" value="DUF3456"/>
    <property type="match status" value="1"/>
</dbReference>
<dbReference type="InParanoid" id="A7RT96"/>
<keyword evidence="3 6" id="KW-0245">EGF-like domain</keyword>
<sequence>MFLFSLYQGMEKTVKANFGGGNTDWEERKLGSYARSETRLVEIVESLCGSSEVRCHAMVEEHEEALEKWWFKLQDKDKDLKVWFCINEIKVCCPNGTYGAECKECPGGKSSPCNEHGDCQGAGTRSGSGKCDCHSGYEGDACDECTDDYYEDKGDDGKMSCKACHESCFGGCHGGTAKDCSACKSGWEQSEEEGCKDYDECAADTSNSLCSPGEYCKNSPGSFECKACDPACETCIGDGPGSCSKCSVGYQMKDNKCTGTPYISILARL</sequence>
<dbReference type="eggNOG" id="KOG4260">
    <property type="taxonomic scope" value="Eukaryota"/>
</dbReference>
<proteinExistence type="inferred from homology"/>
<dbReference type="CDD" id="cd00064">
    <property type="entry name" value="FU"/>
    <property type="match status" value="1"/>
</dbReference>
<dbReference type="OMA" id="MCSNCDA"/>
<comment type="similarity">
    <text evidence="2">Belongs to the EGF domain peptide family.</text>
</comment>
<evidence type="ECO:0000256" key="4">
    <source>
        <dbReference type="ARBA" id="ARBA00022837"/>
    </source>
</evidence>
<evidence type="ECO:0000259" key="7">
    <source>
        <dbReference type="PROSITE" id="PS50026"/>
    </source>
</evidence>